<dbReference type="InterPro" id="IPR012910">
    <property type="entry name" value="Plug_dom"/>
</dbReference>
<comment type="subcellular location">
    <subcellularLocation>
        <location evidence="2">Cell outer membrane</location>
        <topology evidence="2">Multi-pass membrane protein</topology>
    </subcellularLocation>
</comment>
<evidence type="ECO:0000256" key="3">
    <source>
        <dbReference type="SAM" id="SignalP"/>
    </source>
</evidence>
<accession>A0A2V3PWN7</accession>
<comment type="similarity">
    <text evidence="2">Belongs to the TonB-dependent receptor family.</text>
</comment>
<keyword evidence="1 3" id="KW-0732">Signal</keyword>
<dbReference type="PANTHER" id="PTHR30069:SF29">
    <property type="entry name" value="HEMOGLOBIN AND HEMOGLOBIN-HAPTOGLOBIN-BINDING PROTEIN 1-RELATED"/>
    <property type="match status" value="1"/>
</dbReference>
<dbReference type="Proteomes" id="UP000247973">
    <property type="component" value="Unassembled WGS sequence"/>
</dbReference>
<dbReference type="Pfam" id="PF13715">
    <property type="entry name" value="CarbopepD_reg_2"/>
    <property type="match status" value="1"/>
</dbReference>
<dbReference type="Gene3D" id="2.60.40.1120">
    <property type="entry name" value="Carboxypeptidase-like, regulatory domain"/>
    <property type="match status" value="1"/>
</dbReference>
<gene>
    <name evidence="5" type="ORF">CLV62_10973</name>
</gene>
<evidence type="ECO:0000256" key="1">
    <source>
        <dbReference type="ARBA" id="ARBA00022729"/>
    </source>
</evidence>
<dbReference type="PROSITE" id="PS52016">
    <property type="entry name" value="TONB_DEPENDENT_REC_3"/>
    <property type="match status" value="1"/>
</dbReference>
<keyword evidence="2" id="KW-0812">Transmembrane</keyword>
<dbReference type="InterPro" id="IPR023997">
    <property type="entry name" value="TonB-dep_OMP_SusC/RagA_CS"/>
</dbReference>
<protein>
    <submittedName>
        <fullName evidence="5">TonB-linked SusC/RagA family outer membrane protein</fullName>
    </submittedName>
</protein>
<dbReference type="InterPro" id="IPR039426">
    <property type="entry name" value="TonB-dep_rcpt-like"/>
</dbReference>
<dbReference type="SUPFAM" id="SSF56935">
    <property type="entry name" value="Porins"/>
    <property type="match status" value="1"/>
</dbReference>
<dbReference type="GO" id="GO:0015344">
    <property type="term" value="F:siderophore uptake transmembrane transporter activity"/>
    <property type="evidence" value="ECO:0007669"/>
    <property type="project" value="TreeGrafter"/>
</dbReference>
<keyword evidence="6" id="KW-1185">Reference proteome</keyword>
<dbReference type="RefSeq" id="WP_110310464.1">
    <property type="nucleotide sequence ID" value="NZ_QICL01000009.1"/>
</dbReference>
<comment type="caution">
    <text evidence="5">The sequence shown here is derived from an EMBL/GenBank/DDBJ whole genome shotgun (WGS) entry which is preliminary data.</text>
</comment>
<keyword evidence="2" id="KW-0813">Transport</keyword>
<dbReference type="GO" id="GO:0044718">
    <property type="term" value="P:siderophore transmembrane transport"/>
    <property type="evidence" value="ECO:0007669"/>
    <property type="project" value="TreeGrafter"/>
</dbReference>
<reference evidence="5 6" key="1">
    <citation type="submission" date="2018-03" db="EMBL/GenBank/DDBJ databases">
        <title>Genomic Encyclopedia of Archaeal and Bacterial Type Strains, Phase II (KMG-II): from individual species to whole genera.</title>
        <authorList>
            <person name="Goeker M."/>
        </authorList>
    </citation>
    <scope>NUCLEOTIDE SEQUENCE [LARGE SCALE GENOMIC DNA]</scope>
    <source>
        <strain evidence="5 6">DSM 100214</strain>
    </source>
</reference>
<organism evidence="5 6">
    <name type="scientific">Dysgonomonas alginatilytica</name>
    <dbReference type="NCBI Taxonomy" id="1605892"/>
    <lineage>
        <taxon>Bacteria</taxon>
        <taxon>Pseudomonadati</taxon>
        <taxon>Bacteroidota</taxon>
        <taxon>Bacteroidia</taxon>
        <taxon>Bacteroidales</taxon>
        <taxon>Dysgonomonadaceae</taxon>
        <taxon>Dysgonomonas</taxon>
    </lineage>
</organism>
<dbReference type="PANTHER" id="PTHR30069">
    <property type="entry name" value="TONB-DEPENDENT OUTER MEMBRANE RECEPTOR"/>
    <property type="match status" value="1"/>
</dbReference>
<evidence type="ECO:0000256" key="2">
    <source>
        <dbReference type="PROSITE-ProRule" id="PRU01360"/>
    </source>
</evidence>
<dbReference type="Gene3D" id="2.170.130.10">
    <property type="entry name" value="TonB-dependent receptor, plug domain"/>
    <property type="match status" value="1"/>
</dbReference>
<keyword evidence="2" id="KW-1134">Transmembrane beta strand</keyword>
<dbReference type="OrthoDB" id="1109192at2"/>
<dbReference type="Pfam" id="PF07715">
    <property type="entry name" value="Plug"/>
    <property type="match status" value="1"/>
</dbReference>
<dbReference type="GO" id="GO:0009279">
    <property type="term" value="C:cell outer membrane"/>
    <property type="evidence" value="ECO:0007669"/>
    <property type="project" value="UniProtKB-SubCell"/>
</dbReference>
<dbReference type="NCBIfam" id="TIGR04057">
    <property type="entry name" value="SusC_RagA_signa"/>
    <property type="match status" value="1"/>
</dbReference>
<dbReference type="AlphaFoldDB" id="A0A2V3PWN7"/>
<feature type="domain" description="TonB-dependent receptor plug" evidence="4">
    <location>
        <begin position="118"/>
        <end position="234"/>
    </location>
</feature>
<feature type="chain" id="PRO_5016163979" evidence="3">
    <location>
        <begin position="26"/>
        <end position="1105"/>
    </location>
</feature>
<sequence>MKKRYLIILGLCMSFILAFVLPAHAQDSRTVNGTVVFEDGEAVIGATLKVEGTTTATITDLDGKYSIQVPVGKKLVVSYIGHANQTISDFSNTRIVLKEDALQLNDIVVVGYGVQKKAHLTGSIATTNMNDVTDLVTGDLSSALKGLMNGVSVSTTGTARPGATSRIDIRQNNAVSGLSSANETDPLYVIDGYAYPMQEGAIAFNNLDATMVESISVLKDASAAVYGSRAGNGVVLVTTKRGQIGKPKISYSGQFGYADEIARPKMLNSYEYGKIWNGVRAANPSEPYDSRLDLFQADELEIMKRLNYDLLEDAWSAAFTQKHAVNMGGGSDNANYFAGIAFYSQDGNIGKLNYERWNYRAGMDLKINKWLKASLQVSGNYGEDTKAYNGVASSTNAEADYNRLLTQPRYIPSSIDGRPIASYGITNATVHNSQLYNYDAVQNSGDYKMNINQEMNVNTGLEYDFGWSDLLKGLKLKFTYIKSINTLESKQLGTSYNLYSLVARGGSGNHLYTGSDIDLSDSNFTRSTVNNGGMVDRTMSRTDNYQMNFLATYQRTFGNHNLNGLFGIEKSERVFEDVYASRSDLYPNANGQSSTTGNLAGTKDNRFSRAESASLSYIGRINYAYRDKYLLEFLVRSDASSKFAPENYWGVFPSLSAGWIMSQEEWFKIEVIDYLKLRASFGLTGRDNITAWTWAKNYSYNPDKGPVFGSPNSASGNYITLPDQGFNRDAKWDKSYKSNYGLDFGLLNNRLSFNVDGYYEWNRDIFTPLNSSIPSTAGSMPANENFSSIDAYGIEIAAAWKDKIGEDFKYGVRVNTGYSDNRLNKMNWPTTKELDGIVQGERNDRGVWGLECLGIFKTYQEIEEYFAKNNITDYLGVGKADMRPGMLIYKDIRSTKRDENGYYIETADGVIDEKADRVKISNRSDNIYGFTVILNAEWKSLSLSMQLNANWGSYTVMSKNMRSINNSLLNTSGYNSMQYTNLPSFWANNMFVYEDVLDANGNVVAEANRNARYPNLMYEKVNDVESTFWRMNNASVSVSNITLAYTLPKVFIKKVGVENCRLNLTAQNVLNFHNAYPDNFYSSFAGSYGQYPNLRKITLGINVSF</sequence>
<feature type="signal peptide" evidence="3">
    <location>
        <begin position="1"/>
        <end position="25"/>
    </location>
</feature>
<dbReference type="InterPro" id="IPR037066">
    <property type="entry name" value="Plug_dom_sf"/>
</dbReference>
<evidence type="ECO:0000259" key="4">
    <source>
        <dbReference type="Pfam" id="PF07715"/>
    </source>
</evidence>
<dbReference type="InterPro" id="IPR008969">
    <property type="entry name" value="CarboxyPept-like_regulatory"/>
</dbReference>
<dbReference type="NCBIfam" id="TIGR04056">
    <property type="entry name" value="OMP_RagA_SusC"/>
    <property type="match status" value="1"/>
</dbReference>
<proteinExistence type="inferred from homology"/>
<evidence type="ECO:0000313" key="6">
    <source>
        <dbReference type="Proteomes" id="UP000247973"/>
    </source>
</evidence>
<evidence type="ECO:0000313" key="5">
    <source>
        <dbReference type="EMBL" id="PXV64747.1"/>
    </source>
</evidence>
<dbReference type="InterPro" id="IPR023996">
    <property type="entry name" value="TonB-dep_OMP_SusC/RagA"/>
</dbReference>
<dbReference type="SUPFAM" id="SSF49464">
    <property type="entry name" value="Carboxypeptidase regulatory domain-like"/>
    <property type="match status" value="1"/>
</dbReference>
<keyword evidence="2" id="KW-0998">Cell outer membrane</keyword>
<dbReference type="EMBL" id="QICL01000009">
    <property type="protein sequence ID" value="PXV64747.1"/>
    <property type="molecule type" value="Genomic_DNA"/>
</dbReference>
<name>A0A2V3PWN7_9BACT</name>
<keyword evidence="2" id="KW-0472">Membrane</keyword>